<evidence type="ECO:0000259" key="1">
    <source>
        <dbReference type="Pfam" id="PF14432"/>
    </source>
</evidence>
<feature type="domain" description="DYW" evidence="1">
    <location>
        <begin position="53"/>
        <end position="144"/>
    </location>
</feature>
<proteinExistence type="predicted"/>
<dbReference type="InterPro" id="IPR032867">
    <property type="entry name" value="DYW_dom"/>
</dbReference>
<dbReference type="AlphaFoldDB" id="A0A6B2LNE7"/>
<dbReference type="EMBL" id="GIBP01009565">
    <property type="protein sequence ID" value="NDV38534.1"/>
    <property type="molecule type" value="Transcribed_RNA"/>
</dbReference>
<accession>A0A6B2LNE7</accession>
<dbReference type="GO" id="GO:0008270">
    <property type="term" value="F:zinc ion binding"/>
    <property type="evidence" value="ECO:0007669"/>
    <property type="project" value="InterPro"/>
</dbReference>
<reference evidence="2" key="1">
    <citation type="journal article" date="2020" name="J. Eukaryot. Microbiol.">
        <title>De novo Sequencing, Assembly and Annotation of the Transcriptome for the Free-Living Testate Amoeba Arcella intermedia.</title>
        <authorList>
            <person name="Ribeiro G.M."/>
            <person name="Porfirio-Sousa A.L."/>
            <person name="Maurer-Alcala X.X."/>
            <person name="Katz L.A."/>
            <person name="Lahr D.J.G."/>
        </authorList>
    </citation>
    <scope>NUCLEOTIDE SEQUENCE</scope>
</reference>
<sequence>MKERGIKKIPGRSWILIDGTMHYFCAHEKNHPNLLQIKNFGKIVTKKLKQQDYKPDISWVSKDISNQSKEIELCEHSERYALHLGLLKIPAPQPIIIHKNLRVCGDCHSYTKYLSKLFQREIRLKDTAVWHIFKDGQCNCNDNY</sequence>
<evidence type="ECO:0000313" key="2">
    <source>
        <dbReference type="EMBL" id="NDV38534.1"/>
    </source>
</evidence>
<protein>
    <recommendedName>
        <fullName evidence="1">DYW domain-containing protein</fullName>
    </recommendedName>
</protein>
<dbReference type="Pfam" id="PF14432">
    <property type="entry name" value="DYW_deaminase"/>
    <property type="match status" value="1"/>
</dbReference>
<organism evidence="2">
    <name type="scientific">Arcella intermedia</name>
    <dbReference type="NCBI Taxonomy" id="1963864"/>
    <lineage>
        <taxon>Eukaryota</taxon>
        <taxon>Amoebozoa</taxon>
        <taxon>Tubulinea</taxon>
        <taxon>Elardia</taxon>
        <taxon>Arcellinida</taxon>
        <taxon>Sphaerothecina</taxon>
        <taxon>Arcellidae</taxon>
        <taxon>Arcella</taxon>
    </lineage>
</organism>
<name>A0A6B2LNE7_9EUKA</name>